<dbReference type="PANTHER" id="PTHR30523:SF6">
    <property type="entry name" value="PHOSPHOENOLPYRUVATE CARBOXYLASE"/>
    <property type="match status" value="1"/>
</dbReference>
<comment type="function">
    <text evidence="1">Forms oxaloacetate, a four-carbon dicarboxylic acid source for the tricarboxylic acid cycle.</text>
</comment>
<dbReference type="InterPro" id="IPR015813">
    <property type="entry name" value="Pyrv/PenolPyrv_kinase-like_dom"/>
</dbReference>
<dbReference type="GO" id="GO:0008964">
    <property type="term" value="F:phosphoenolpyruvate carboxylase activity"/>
    <property type="evidence" value="ECO:0007669"/>
    <property type="project" value="InterPro"/>
</dbReference>
<sequence>MTSPDPITRLPGAPDKLAAYCLEALEGGWGEDWDSPLVNPVGDLAARLFSGLRRGAVSLEGLDALIQHFADQGLAARADALARLHADGLSGAAGAAVRARLKALAEQGFAAFSEAVERRRGGVVFTAHPTFALSRSVRSELAAAAAEGAPARLTGQGHGHGPDSDVSLIREHEDAMAALDGARTALTELNRLVLDVAREMFPDRWRALDPDLISLASWVGYDLDGRTDIHWGRSIAFRLEEKSRQLARYASLIEASGAPGLEALAARLHQGAEASAAHARLFEADLEDPALVVRAANTLTGDYPGRITSLSGPIAEITEAMDGAGEEAALALGLIRAEMKAAGLGAAHIHLRINAAQLRSAVRADLGLEDDEADFGRLALTRAAERAEQAEVRSVSFASVFLEQMTARRQFMLCAQLLKHVDADTPIRFLLAECETPATVMGALYLARLYGVADHVDISPLFETPEALERGGRLIERLLAEPVYRDYIAGRGRLAIQLGFSDSGRFMGQAGAQLAIERLHILTARALARHGVKGLSVIVFNTHGESMGRGAHPGGFSARLDHLLTPWARGKFAAAGAPVIHETSYQGGDGFIHFAHPALANATLMATARHLLAEPDALRADPFYAEIDYTWDVYRALKAWQEALFENADYRAAVTAFAPNMLVRSGSRRAKRPGAPGQSLDLSMLRAIPHNAALQQLAIPVNVSGGLGSAIGSEPERMAAFLERSPRMAALRGMIARARTLTSLSALRGYARLFDASEWTGRAAAAQSESAERAFLALASRLSDQSRHTALMRLANHLSADLMRYDRMTDGADHAWRADPCRKAVEALHAIRQALIMQAFLTISRLPAFSPRHDLTRADLIDLVFALRIPEAVSALDEIFPEARPGLDRLDDVAEPTSTDEPARRGYPEIQARIIRPLAALHPMIERITVAISHYYRAFG</sequence>
<dbReference type="SUPFAM" id="SSF51621">
    <property type="entry name" value="Phosphoenolpyruvate/pyruvate domain"/>
    <property type="match status" value="1"/>
</dbReference>
<protein>
    <recommendedName>
        <fullName evidence="2">Phosphoenolpyruvate carboxylase</fullName>
    </recommendedName>
</protein>
<evidence type="ECO:0000256" key="1">
    <source>
        <dbReference type="ARBA" id="ARBA00003670"/>
    </source>
</evidence>
<dbReference type="AlphaFoldDB" id="A0A5M6ZFF6"/>
<dbReference type="Pfam" id="PF00311">
    <property type="entry name" value="PEPcase"/>
    <property type="match status" value="1"/>
</dbReference>
<evidence type="ECO:0000313" key="4">
    <source>
        <dbReference type="Proteomes" id="UP000325122"/>
    </source>
</evidence>
<name>A0A5M6ZFF6_9PROT</name>
<keyword evidence="4" id="KW-1185">Reference proteome</keyword>
<comment type="caution">
    <text evidence="3">The sequence shown here is derived from an EMBL/GenBank/DDBJ whole genome shotgun (WGS) entry which is preliminary data.</text>
</comment>
<accession>A0A5M6ZFF6</accession>
<dbReference type="GO" id="GO:0006099">
    <property type="term" value="P:tricarboxylic acid cycle"/>
    <property type="evidence" value="ECO:0007669"/>
    <property type="project" value="InterPro"/>
</dbReference>
<gene>
    <name evidence="3" type="ORF">F1654_06535</name>
</gene>
<dbReference type="EMBL" id="VWOJ01000002">
    <property type="protein sequence ID" value="KAA5803459.1"/>
    <property type="molecule type" value="Genomic_DNA"/>
</dbReference>
<proteinExistence type="predicted"/>
<reference evidence="3 4" key="1">
    <citation type="submission" date="2019-09" db="EMBL/GenBank/DDBJ databases">
        <authorList>
            <person name="Kevbrin V."/>
            <person name="Grouzdev D.S."/>
        </authorList>
    </citation>
    <scope>NUCLEOTIDE SEQUENCE [LARGE SCALE GENOMIC DNA]</scope>
    <source>
        <strain evidence="3 4">G-192</strain>
    </source>
</reference>
<dbReference type="InterPro" id="IPR021135">
    <property type="entry name" value="PEP_COase"/>
</dbReference>
<dbReference type="PANTHER" id="PTHR30523">
    <property type="entry name" value="PHOSPHOENOLPYRUVATE CARBOXYLASE"/>
    <property type="match status" value="1"/>
</dbReference>
<keyword evidence="3" id="KW-0670">Pyruvate</keyword>
<organism evidence="3 4">
    <name type="scientific">Alkalicaulis satelles</name>
    <dbReference type="NCBI Taxonomy" id="2609175"/>
    <lineage>
        <taxon>Bacteria</taxon>
        <taxon>Pseudomonadati</taxon>
        <taxon>Pseudomonadota</taxon>
        <taxon>Alphaproteobacteria</taxon>
        <taxon>Maricaulales</taxon>
        <taxon>Maricaulaceae</taxon>
        <taxon>Alkalicaulis</taxon>
    </lineage>
</organism>
<dbReference type="GO" id="GO:0015977">
    <property type="term" value="P:carbon fixation"/>
    <property type="evidence" value="ECO:0007669"/>
    <property type="project" value="InterPro"/>
</dbReference>
<dbReference type="GO" id="GO:0005829">
    <property type="term" value="C:cytosol"/>
    <property type="evidence" value="ECO:0007669"/>
    <property type="project" value="TreeGrafter"/>
</dbReference>
<dbReference type="Proteomes" id="UP000325122">
    <property type="component" value="Unassembled WGS sequence"/>
</dbReference>
<dbReference type="PRINTS" id="PR00150">
    <property type="entry name" value="PEPCARBXLASE"/>
</dbReference>
<dbReference type="RefSeq" id="WP_150022727.1">
    <property type="nucleotide sequence ID" value="NZ_VWOJ01000002.1"/>
</dbReference>
<evidence type="ECO:0000256" key="2">
    <source>
        <dbReference type="ARBA" id="ARBA00022419"/>
    </source>
</evidence>
<evidence type="ECO:0000313" key="3">
    <source>
        <dbReference type="EMBL" id="KAA5803459.1"/>
    </source>
</evidence>